<sequence length="86" mass="9424">MALVLPANALIVYLVSHSIRAAIVKTLTCAPLFEAGYFASVLFLIWRSGWLGSAAQNANHFDGCQQVRRQRALNLPLHSIGVRFAT</sequence>
<name>A0ABU8L2L9_9HYPH</name>
<dbReference type="Pfam" id="PF11089">
    <property type="entry name" value="SyrA"/>
    <property type="match status" value="1"/>
</dbReference>
<protein>
    <submittedName>
        <fullName evidence="1">Exopolysaccharide production repressor protein</fullName>
    </submittedName>
</protein>
<accession>A0ABU8L2L9</accession>
<organism evidence="1 2">
    <name type="scientific">Mesorhizobium salmacidum</name>
    <dbReference type="NCBI Taxonomy" id="3015171"/>
    <lineage>
        <taxon>Bacteria</taxon>
        <taxon>Pseudomonadati</taxon>
        <taxon>Pseudomonadota</taxon>
        <taxon>Alphaproteobacteria</taxon>
        <taxon>Hyphomicrobiales</taxon>
        <taxon>Phyllobacteriaceae</taxon>
        <taxon>Mesorhizobium</taxon>
    </lineage>
</organism>
<reference evidence="1 2" key="1">
    <citation type="submission" date="2022-12" db="EMBL/GenBank/DDBJ databases">
        <authorList>
            <person name="Muema E."/>
        </authorList>
    </citation>
    <scope>NUCLEOTIDE SEQUENCE [LARGE SCALE GENOMIC DNA]</scope>
    <source>
        <strain evidence="2">1326</strain>
    </source>
</reference>
<dbReference type="Proteomes" id="UP001387293">
    <property type="component" value="Unassembled WGS sequence"/>
</dbReference>
<keyword evidence="2" id="KW-1185">Reference proteome</keyword>
<comment type="caution">
    <text evidence="1">The sequence shown here is derived from an EMBL/GenBank/DDBJ whole genome shotgun (WGS) entry which is preliminary data.</text>
</comment>
<proteinExistence type="predicted"/>
<evidence type="ECO:0000313" key="2">
    <source>
        <dbReference type="Proteomes" id="UP001387293"/>
    </source>
</evidence>
<evidence type="ECO:0000313" key="1">
    <source>
        <dbReference type="EMBL" id="MEI9411565.1"/>
    </source>
</evidence>
<dbReference type="EMBL" id="JAPYKS010000018">
    <property type="protein sequence ID" value="MEI9411565.1"/>
    <property type="molecule type" value="Genomic_DNA"/>
</dbReference>
<gene>
    <name evidence="1" type="ORF">O7A60_22735</name>
</gene>
<dbReference type="InterPro" id="IPR024239">
    <property type="entry name" value="SyrA"/>
</dbReference>
<dbReference type="RefSeq" id="WP_245262363.1">
    <property type="nucleotide sequence ID" value="NZ_JAPYKS010000018.1"/>
</dbReference>